<organism evidence="1 2">
    <name type="scientific">Mucuna pruriens</name>
    <name type="common">Velvet bean</name>
    <name type="synonym">Dolichos pruriens</name>
    <dbReference type="NCBI Taxonomy" id="157652"/>
    <lineage>
        <taxon>Eukaryota</taxon>
        <taxon>Viridiplantae</taxon>
        <taxon>Streptophyta</taxon>
        <taxon>Embryophyta</taxon>
        <taxon>Tracheophyta</taxon>
        <taxon>Spermatophyta</taxon>
        <taxon>Magnoliopsida</taxon>
        <taxon>eudicotyledons</taxon>
        <taxon>Gunneridae</taxon>
        <taxon>Pentapetalae</taxon>
        <taxon>rosids</taxon>
        <taxon>fabids</taxon>
        <taxon>Fabales</taxon>
        <taxon>Fabaceae</taxon>
        <taxon>Papilionoideae</taxon>
        <taxon>50 kb inversion clade</taxon>
        <taxon>NPAAA clade</taxon>
        <taxon>indigoferoid/millettioid clade</taxon>
        <taxon>Phaseoleae</taxon>
        <taxon>Mucuna</taxon>
    </lineage>
</organism>
<protein>
    <submittedName>
        <fullName evidence="1">Uncharacterized protein</fullName>
    </submittedName>
</protein>
<dbReference type="AlphaFoldDB" id="A0A371IAT8"/>
<accession>A0A371IAT8</accession>
<dbReference type="InterPro" id="IPR021109">
    <property type="entry name" value="Peptidase_aspartic_dom_sf"/>
</dbReference>
<evidence type="ECO:0000313" key="1">
    <source>
        <dbReference type="EMBL" id="RDY12163.1"/>
    </source>
</evidence>
<dbReference type="EMBL" id="QJKJ01000523">
    <property type="protein sequence ID" value="RDY12163.1"/>
    <property type="molecule type" value="Genomic_DNA"/>
</dbReference>
<feature type="non-terminal residue" evidence="1">
    <location>
        <position position="1"/>
    </location>
</feature>
<reference evidence="1" key="1">
    <citation type="submission" date="2018-05" db="EMBL/GenBank/DDBJ databases">
        <title>Draft genome of Mucuna pruriens seed.</title>
        <authorList>
            <person name="Nnadi N.E."/>
            <person name="Vos R."/>
            <person name="Hasami M.H."/>
            <person name="Devisetty U.K."/>
            <person name="Aguiy J.C."/>
        </authorList>
    </citation>
    <scope>NUCLEOTIDE SEQUENCE [LARGE SCALE GENOMIC DNA]</scope>
    <source>
        <strain evidence="1">JCA_2017</strain>
    </source>
</reference>
<proteinExistence type="predicted"/>
<comment type="caution">
    <text evidence="1">The sequence shown here is derived from an EMBL/GenBank/DDBJ whole genome shotgun (WGS) entry which is preliminary data.</text>
</comment>
<dbReference type="Proteomes" id="UP000257109">
    <property type="component" value="Unassembled WGS sequence"/>
</dbReference>
<evidence type="ECO:0000313" key="2">
    <source>
        <dbReference type="Proteomes" id="UP000257109"/>
    </source>
</evidence>
<dbReference type="PANTHER" id="PTHR33067">
    <property type="entry name" value="RNA-DIRECTED DNA POLYMERASE-RELATED"/>
    <property type="match status" value="1"/>
</dbReference>
<gene>
    <name evidence="1" type="ORF">CR513_03092</name>
</gene>
<keyword evidence="2" id="KW-1185">Reference proteome</keyword>
<dbReference type="Gene3D" id="2.40.70.10">
    <property type="entry name" value="Acid Proteases"/>
    <property type="match status" value="1"/>
</dbReference>
<dbReference type="PANTHER" id="PTHR33067:SF9">
    <property type="entry name" value="RNA-DIRECTED DNA POLYMERASE"/>
    <property type="match status" value="1"/>
</dbReference>
<name>A0A371IAT8_MUCPR</name>
<dbReference type="OrthoDB" id="778454at2759"/>
<sequence length="87" mass="9664">MELCTHKRKKLKGDVEIGRNVSTLIKSKQPAMPKKCKDPDIFTVSCTIGECTFAYAMLDLGASINVMPSILYRSLKFGDLEPTDVII</sequence>